<organism evidence="7 8">
    <name type="scientific">Cryptosporidium andersoni</name>
    <dbReference type="NCBI Taxonomy" id="117008"/>
    <lineage>
        <taxon>Eukaryota</taxon>
        <taxon>Sar</taxon>
        <taxon>Alveolata</taxon>
        <taxon>Apicomplexa</taxon>
        <taxon>Conoidasida</taxon>
        <taxon>Coccidia</taxon>
        <taxon>Eucoccidiorida</taxon>
        <taxon>Eimeriorina</taxon>
        <taxon>Cryptosporidiidae</taxon>
        <taxon>Cryptosporidium</taxon>
    </lineage>
</organism>
<dbReference type="Gene3D" id="3.90.1750.10">
    <property type="entry name" value="Hect, E3 ligase catalytic domains"/>
    <property type="match status" value="1"/>
</dbReference>
<evidence type="ECO:0000256" key="2">
    <source>
        <dbReference type="ARBA" id="ARBA00012485"/>
    </source>
</evidence>
<evidence type="ECO:0000313" key="7">
    <source>
        <dbReference type="EMBL" id="OII76184.1"/>
    </source>
</evidence>
<dbReference type="EC" id="2.3.2.26" evidence="2"/>
<evidence type="ECO:0000256" key="1">
    <source>
        <dbReference type="ARBA" id="ARBA00000885"/>
    </source>
</evidence>
<dbReference type="PANTHER" id="PTHR45700">
    <property type="entry name" value="UBIQUITIN-PROTEIN LIGASE E3C"/>
    <property type="match status" value="1"/>
</dbReference>
<evidence type="ECO:0000256" key="5">
    <source>
        <dbReference type="PROSITE-ProRule" id="PRU00104"/>
    </source>
</evidence>
<protein>
    <recommendedName>
        <fullName evidence="2">HECT-type E3 ubiquitin transferase</fullName>
        <ecNumber evidence="2">2.3.2.26</ecNumber>
    </recommendedName>
</protein>
<dbReference type="RefSeq" id="XP_067068030.1">
    <property type="nucleotide sequence ID" value="XM_067210823.1"/>
</dbReference>
<keyword evidence="8" id="KW-1185">Reference proteome</keyword>
<dbReference type="OrthoDB" id="409931at2759"/>
<evidence type="ECO:0000259" key="6">
    <source>
        <dbReference type="PROSITE" id="PS50237"/>
    </source>
</evidence>
<evidence type="ECO:0000256" key="4">
    <source>
        <dbReference type="ARBA" id="ARBA00022786"/>
    </source>
</evidence>
<keyword evidence="3" id="KW-0808">Transferase</keyword>
<dbReference type="Proteomes" id="UP000186804">
    <property type="component" value="Unassembled WGS sequence"/>
</dbReference>
<dbReference type="EMBL" id="LRBS01000067">
    <property type="protein sequence ID" value="OII76184.1"/>
    <property type="molecule type" value="Genomic_DNA"/>
</dbReference>
<dbReference type="GO" id="GO:0061630">
    <property type="term" value="F:ubiquitin protein ligase activity"/>
    <property type="evidence" value="ECO:0007669"/>
    <property type="project" value="UniProtKB-EC"/>
</dbReference>
<dbReference type="SUPFAM" id="SSF56204">
    <property type="entry name" value="Hect, E3 ligase catalytic domain"/>
    <property type="match status" value="1"/>
</dbReference>
<accession>A0A1J4MPS4</accession>
<dbReference type="GeneID" id="92364767"/>
<dbReference type="InterPro" id="IPR000569">
    <property type="entry name" value="HECT_dom"/>
</dbReference>
<dbReference type="SMART" id="SM00119">
    <property type="entry name" value="HECTc"/>
    <property type="match status" value="1"/>
</dbReference>
<feature type="domain" description="HECT" evidence="6">
    <location>
        <begin position="468"/>
        <end position="797"/>
    </location>
</feature>
<gene>
    <name evidence="7" type="ORF">cand_005820</name>
</gene>
<dbReference type="InterPro" id="IPR035983">
    <property type="entry name" value="Hect_E3_ubiquitin_ligase"/>
</dbReference>
<reference evidence="7 8" key="1">
    <citation type="submission" date="2016-10" db="EMBL/GenBank/DDBJ databases">
        <title>Reductive evolution of mitochondrial metabolism and differential evolution of invasion-related proteins in Cryptosporidium.</title>
        <authorList>
            <person name="Liu S."/>
            <person name="Roellig D.M."/>
            <person name="Guo Y."/>
            <person name="Li N."/>
            <person name="Frace M.A."/>
            <person name="Tang K."/>
            <person name="Zhang L."/>
            <person name="Feng Y."/>
            <person name="Xiao L."/>
        </authorList>
    </citation>
    <scope>NUCLEOTIDE SEQUENCE [LARGE SCALE GENOMIC DNA]</scope>
    <source>
        <strain evidence="7">30847</strain>
    </source>
</reference>
<dbReference type="FunFam" id="3.30.2410.10:FF:000003">
    <property type="entry name" value="probable E3 ubiquitin-protein ligase HERC4 isoform X1"/>
    <property type="match status" value="1"/>
</dbReference>
<dbReference type="Gene3D" id="3.30.2410.10">
    <property type="entry name" value="Hect, E3 ligase catalytic domain"/>
    <property type="match status" value="1"/>
</dbReference>
<dbReference type="AlphaFoldDB" id="A0A1J4MPS4"/>
<proteinExistence type="predicted"/>
<dbReference type="Pfam" id="PF00632">
    <property type="entry name" value="HECT"/>
    <property type="match status" value="1"/>
</dbReference>
<dbReference type="PROSITE" id="PS50237">
    <property type="entry name" value="HECT"/>
    <property type="match status" value="1"/>
</dbReference>
<dbReference type="InterPro" id="IPR044611">
    <property type="entry name" value="E3A/B/C-like"/>
</dbReference>
<comment type="caution">
    <text evidence="7">The sequence shown here is derived from an EMBL/GenBank/DDBJ whole genome shotgun (WGS) entry which is preliminary data.</text>
</comment>
<comment type="catalytic activity">
    <reaction evidence="1">
        <text>S-ubiquitinyl-[E2 ubiquitin-conjugating enzyme]-L-cysteine + [acceptor protein]-L-lysine = [E2 ubiquitin-conjugating enzyme]-L-cysteine + N(6)-ubiquitinyl-[acceptor protein]-L-lysine.</text>
        <dbReference type="EC" id="2.3.2.26"/>
    </reaction>
</comment>
<dbReference type="CDD" id="cd00078">
    <property type="entry name" value="HECTc"/>
    <property type="match status" value="1"/>
</dbReference>
<keyword evidence="4 5" id="KW-0833">Ubl conjugation pathway</keyword>
<dbReference type="PANTHER" id="PTHR45700:SF8">
    <property type="entry name" value="HECT-TYPE E3 UBIQUITIN TRANSFERASE"/>
    <property type="match status" value="1"/>
</dbReference>
<dbReference type="GO" id="GO:0000209">
    <property type="term" value="P:protein polyubiquitination"/>
    <property type="evidence" value="ECO:0007669"/>
    <property type="project" value="InterPro"/>
</dbReference>
<feature type="active site" description="Glycyl thioester intermediate" evidence="5">
    <location>
        <position position="765"/>
    </location>
</feature>
<dbReference type="Gene3D" id="3.30.2160.10">
    <property type="entry name" value="Hect, E3 ligase catalytic domain"/>
    <property type="match status" value="1"/>
</dbReference>
<dbReference type="VEuPathDB" id="CryptoDB:cand_005820"/>
<name>A0A1J4MPS4_9CRYT</name>
<evidence type="ECO:0000313" key="8">
    <source>
        <dbReference type="Proteomes" id="UP000186804"/>
    </source>
</evidence>
<sequence length="797" mass="92765">MNSLDEDSTTLKKLLERCLHEYLIICKSNTDATANALRLYNSLTIAKFTEDEKALIHDDTSDICELFRLRKVHSEVMDNYIEYKRIKSCLLKLKSCNYSLELYAGILEDYNIEISSLVNMYSNFYILNKIFFTSNEDSSSHRVDFIHLGMFSEWMEKLHMDGVCLHTPIYYNNFYDECPRLLTAIQYKIICLCKDRYGINEDDIVENVDINLNNIFVGWYQLRFLLILFNGAIFEHGFGDFAALRCIMQLIYRMPETISDIIYQWFIEVPLVFLENCVSTIQQMLSVRLYEFYDNMDSEELDIMGHYQQSQIIGIIARLKPKFQNDVKLSFSLLRIIYRANNTRMMLYSNSDLLNINNLDISSFYNEAINSAKALLQHELRQWLLNPSSNNTDFELFSNPYILQPWVKAQALQQDSLLQQRLEFQSSITHALGSVESLFTPSTLIEPFLLLRIRRDSIIRDSMEQLSLQNNLKKQLKVTFIGEEGVDEGGVQKEFFQLLVQEIFKVDFGMFIYYEDTRLFWFNMASLESDGEFELIGVILALAIYNGIILDVHFPLAVYKKLLGFKTGIRDLYEIQPDYARSLISLLSITDSERFDDLCLTFSTTINNFGEFQVIALSPESYNADEPVTIENVQIYIDCYIDWFFNKSIKRQFTAFYNGFQSICGGRALELFSPQELVQVICGSSEFDLDSLINATRYQDGYTKDSETVKYFWEIVREFDVDTQKKLLFFVTGSDRIPMKGLGDINFIIGRFGPDSNMLPTAHTCFNYLLLPDYNNKEKLRKLLLISLEHSQGFGLK</sequence>
<evidence type="ECO:0000256" key="3">
    <source>
        <dbReference type="ARBA" id="ARBA00022679"/>
    </source>
</evidence>